<accession>A0AAD9J3X6</accession>
<sequence>MSKHSKPGARIKQGLSEMRAVFESPAIKLSKSSGSKQPPPVPQEGPPTGSPRYSGSPQSMRYHDEQADEAHCLSDSPRLARYPDGTTIAQYQNWDEQVPGRELGAQGMTIQNRSRQQSAD</sequence>
<reference evidence="2" key="1">
    <citation type="journal article" date="2023" name="Mol. Biol. Evol.">
        <title>Third-Generation Sequencing Reveals the Adaptive Role of the Epigenome in Three Deep-Sea Polychaetes.</title>
        <authorList>
            <person name="Perez M."/>
            <person name="Aroh O."/>
            <person name="Sun Y."/>
            <person name="Lan Y."/>
            <person name="Juniper S.K."/>
            <person name="Young C.R."/>
            <person name="Angers B."/>
            <person name="Qian P.Y."/>
        </authorList>
    </citation>
    <scope>NUCLEOTIDE SEQUENCE</scope>
    <source>
        <strain evidence="2">P08H-3</strain>
    </source>
</reference>
<feature type="compositionally biased region" description="Pro residues" evidence="1">
    <location>
        <begin position="37"/>
        <end position="49"/>
    </location>
</feature>
<dbReference type="AlphaFoldDB" id="A0AAD9J3X6"/>
<feature type="compositionally biased region" description="Basic and acidic residues" evidence="1">
    <location>
        <begin position="61"/>
        <end position="72"/>
    </location>
</feature>
<proteinExistence type="predicted"/>
<dbReference type="Proteomes" id="UP001208570">
    <property type="component" value="Unassembled WGS sequence"/>
</dbReference>
<feature type="region of interest" description="Disordered" evidence="1">
    <location>
        <begin position="1"/>
        <end position="120"/>
    </location>
</feature>
<evidence type="ECO:0000313" key="3">
    <source>
        <dbReference type="Proteomes" id="UP001208570"/>
    </source>
</evidence>
<protein>
    <submittedName>
        <fullName evidence="2">Uncharacterized protein</fullName>
    </submittedName>
</protein>
<evidence type="ECO:0000313" key="2">
    <source>
        <dbReference type="EMBL" id="KAK2145648.1"/>
    </source>
</evidence>
<name>A0AAD9J3X6_9ANNE</name>
<feature type="compositionally biased region" description="Polar residues" evidence="1">
    <location>
        <begin position="108"/>
        <end position="120"/>
    </location>
</feature>
<comment type="caution">
    <text evidence="2">The sequence shown here is derived from an EMBL/GenBank/DDBJ whole genome shotgun (WGS) entry which is preliminary data.</text>
</comment>
<gene>
    <name evidence="2" type="ORF">LSH36_667g01068</name>
</gene>
<organism evidence="2 3">
    <name type="scientific">Paralvinella palmiformis</name>
    <dbReference type="NCBI Taxonomy" id="53620"/>
    <lineage>
        <taxon>Eukaryota</taxon>
        <taxon>Metazoa</taxon>
        <taxon>Spiralia</taxon>
        <taxon>Lophotrochozoa</taxon>
        <taxon>Annelida</taxon>
        <taxon>Polychaeta</taxon>
        <taxon>Sedentaria</taxon>
        <taxon>Canalipalpata</taxon>
        <taxon>Terebellida</taxon>
        <taxon>Terebelliformia</taxon>
        <taxon>Alvinellidae</taxon>
        <taxon>Paralvinella</taxon>
    </lineage>
</organism>
<evidence type="ECO:0000256" key="1">
    <source>
        <dbReference type="SAM" id="MobiDB-lite"/>
    </source>
</evidence>
<keyword evidence="3" id="KW-1185">Reference proteome</keyword>
<dbReference type="EMBL" id="JAODUP010000667">
    <property type="protein sequence ID" value="KAK2145648.1"/>
    <property type="molecule type" value="Genomic_DNA"/>
</dbReference>